<evidence type="ECO:0008006" key="3">
    <source>
        <dbReference type="Google" id="ProtNLM"/>
    </source>
</evidence>
<evidence type="ECO:0000313" key="2">
    <source>
        <dbReference type="Proteomes" id="UP001142810"/>
    </source>
</evidence>
<keyword evidence="2" id="KW-1185">Reference proteome</keyword>
<dbReference type="Proteomes" id="UP001142810">
    <property type="component" value="Unassembled WGS sequence"/>
</dbReference>
<comment type="caution">
    <text evidence="1">The sequence shown here is derived from an EMBL/GenBank/DDBJ whole genome shotgun (WGS) entry which is preliminary data.</text>
</comment>
<accession>A0ABT3P3V3</accession>
<proteinExistence type="predicted"/>
<dbReference type="RefSeq" id="WP_265616146.1">
    <property type="nucleotide sequence ID" value="NZ_JAPFRD010000004.1"/>
</dbReference>
<organism evidence="1 2">
    <name type="scientific">Alteromonas aquimaris</name>
    <dbReference type="NCBI Taxonomy" id="2998417"/>
    <lineage>
        <taxon>Bacteria</taxon>
        <taxon>Pseudomonadati</taxon>
        <taxon>Pseudomonadota</taxon>
        <taxon>Gammaproteobacteria</taxon>
        <taxon>Alteromonadales</taxon>
        <taxon>Alteromonadaceae</taxon>
        <taxon>Alteromonas/Salinimonas group</taxon>
        <taxon>Alteromonas</taxon>
    </lineage>
</organism>
<dbReference type="EMBL" id="JAPFRD010000004">
    <property type="protein sequence ID" value="MCW8107437.1"/>
    <property type="molecule type" value="Genomic_DNA"/>
</dbReference>
<reference evidence="1" key="1">
    <citation type="submission" date="2022-11" db="EMBL/GenBank/DDBJ databases">
        <title>Alteromonas sp. nov., isolated from sea water of the Qingdao.</title>
        <authorList>
            <person name="Wang Q."/>
        </authorList>
    </citation>
    <scope>NUCLEOTIDE SEQUENCE</scope>
    <source>
        <strain evidence="1">ASW11-7</strain>
    </source>
</reference>
<sequence>MDILILNDVQELNANEVEELSGVGLFYELGKSLAQVSNANDSIYRQYGNTNMNHWPR</sequence>
<gene>
    <name evidence="1" type="ORF">OPS25_02830</name>
</gene>
<protein>
    <recommendedName>
        <fullName evidence="3">Bacteriocin</fullName>
    </recommendedName>
</protein>
<name>A0ABT3P3V3_9ALTE</name>
<evidence type="ECO:0000313" key="1">
    <source>
        <dbReference type="EMBL" id="MCW8107437.1"/>
    </source>
</evidence>